<keyword evidence="1" id="KW-0472">Membrane</keyword>
<keyword evidence="1" id="KW-1133">Transmembrane helix</keyword>
<accession>A0A518KDD6</accession>
<reference evidence="2 3" key="1">
    <citation type="submission" date="2019-02" db="EMBL/GenBank/DDBJ databases">
        <title>Deep-cultivation of Planctomycetes and their phenomic and genomic characterization uncovers novel biology.</title>
        <authorList>
            <person name="Wiegand S."/>
            <person name="Jogler M."/>
            <person name="Boedeker C."/>
            <person name="Pinto D."/>
            <person name="Vollmers J."/>
            <person name="Rivas-Marin E."/>
            <person name="Kohn T."/>
            <person name="Peeters S.H."/>
            <person name="Heuer A."/>
            <person name="Rast P."/>
            <person name="Oberbeckmann S."/>
            <person name="Bunk B."/>
            <person name="Jeske O."/>
            <person name="Meyerdierks A."/>
            <person name="Storesund J.E."/>
            <person name="Kallscheuer N."/>
            <person name="Luecker S."/>
            <person name="Lage O.M."/>
            <person name="Pohl T."/>
            <person name="Merkel B.J."/>
            <person name="Hornburger P."/>
            <person name="Mueller R.-W."/>
            <person name="Bruemmer F."/>
            <person name="Labrenz M."/>
            <person name="Spormann A.M."/>
            <person name="Op den Camp H."/>
            <person name="Overmann J."/>
            <person name="Amann R."/>
            <person name="Jetten M.S.M."/>
            <person name="Mascher T."/>
            <person name="Medema M.H."/>
            <person name="Devos D.P."/>
            <person name="Kaster A.-K."/>
            <person name="Ovreas L."/>
            <person name="Rohde M."/>
            <person name="Galperin M.Y."/>
            <person name="Jogler C."/>
        </authorList>
    </citation>
    <scope>NUCLEOTIDE SEQUENCE [LARGE SCALE GENOMIC DNA]</scope>
    <source>
        <strain evidence="2 3">Spa11</strain>
    </source>
</reference>
<evidence type="ECO:0000313" key="3">
    <source>
        <dbReference type="Proteomes" id="UP000316426"/>
    </source>
</evidence>
<organism evidence="2 3">
    <name type="scientific">Botrimarina mediterranea</name>
    <dbReference type="NCBI Taxonomy" id="2528022"/>
    <lineage>
        <taxon>Bacteria</taxon>
        <taxon>Pseudomonadati</taxon>
        <taxon>Planctomycetota</taxon>
        <taxon>Planctomycetia</taxon>
        <taxon>Pirellulales</taxon>
        <taxon>Lacipirellulaceae</taxon>
        <taxon>Botrimarina</taxon>
    </lineage>
</organism>
<dbReference type="EMBL" id="CP036349">
    <property type="protein sequence ID" value="QDV75814.1"/>
    <property type="molecule type" value="Genomic_DNA"/>
</dbReference>
<dbReference type="KEGG" id="bmei:Spa11_40370"/>
<protein>
    <submittedName>
        <fullName evidence="2">Uncharacterized protein</fullName>
    </submittedName>
</protein>
<feature type="transmembrane region" description="Helical" evidence="1">
    <location>
        <begin position="12"/>
        <end position="36"/>
    </location>
</feature>
<proteinExistence type="predicted"/>
<sequence>MLLANAEGPQTFLLFLFLPLFICLWILVSYIGSALGGWSALAQRYREEFPPEGKSYWMRSAKIGSIYYRSCLAFCDCDKGLGISILWIFRCGHPPLFIPWEAFHNVRQESEGFISYTGADVGCPALAHVCLPHWLEERIKQANVAKAD</sequence>
<keyword evidence="1" id="KW-0812">Transmembrane</keyword>
<name>A0A518KDD6_9BACT</name>
<evidence type="ECO:0000313" key="2">
    <source>
        <dbReference type="EMBL" id="QDV75814.1"/>
    </source>
</evidence>
<evidence type="ECO:0000256" key="1">
    <source>
        <dbReference type="SAM" id="Phobius"/>
    </source>
</evidence>
<gene>
    <name evidence="2" type="ORF">Spa11_40370</name>
</gene>
<dbReference type="Proteomes" id="UP000316426">
    <property type="component" value="Chromosome"/>
</dbReference>
<keyword evidence="3" id="KW-1185">Reference proteome</keyword>
<dbReference type="AlphaFoldDB" id="A0A518KDD6"/>